<name>A0A8X7UBK4_BRACI</name>
<dbReference type="OrthoDB" id="2143914at2759"/>
<dbReference type="EMBL" id="JAAMPC010000013">
    <property type="protein sequence ID" value="KAG2272564.1"/>
    <property type="molecule type" value="Genomic_DNA"/>
</dbReference>
<dbReference type="Proteomes" id="UP000886595">
    <property type="component" value="Unassembled WGS sequence"/>
</dbReference>
<reference evidence="1 2" key="1">
    <citation type="submission" date="2020-02" db="EMBL/GenBank/DDBJ databases">
        <authorList>
            <person name="Ma Q."/>
            <person name="Huang Y."/>
            <person name="Song X."/>
            <person name="Pei D."/>
        </authorList>
    </citation>
    <scope>NUCLEOTIDE SEQUENCE [LARGE SCALE GENOMIC DNA]</scope>
    <source>
        <strain evidence="1">Sxm20200214</strain>
        <tissue evidence="1">Leaf</tissue>
    </source>
</reference>
<proteinExistence type="predicted"/>
<sequence length="243" mass="27549">MVSKLAQILIELGSSGRISQLWYVHKLHKQGPCFHQVETWKPLRQLDNTFKNLVKRMLDESNNLTPNITFLLERYIKIKEKKQIPRYSGPTEVIQTSHVLPHVDENQVITTAHGIHGNKWAVISKLLLGITDNAYIKNHNLTTNIGTGNLFLEDFTKQTEKAYLGQKATMILLFRPLAQLSSSNAYSHMERSLQRTVCSSAMQQQRKISENSLLGPEFVDYLDPPTFPSYELAAIATDISSVA</sequence>
<organism evidence="1 2">
    <name type="scientific">Brassica carinata</name>
    <name type="common">Ethiopian mustard</name>
    <name type="synonym">Abyssinian cabbage</name>
    <dbReference type="NCBI Taxonomy" id="52824"/>
    <lineage>
        <taxon>Eukaryota</taxon>
        <taxon>Viridiplantae</taxon>
        <taxon>Streptophyta</taxon>
        <taxon>Embryophyta</taxon>
        <taxon>Tracheophyta</taxon>
        <taxon>Spermatophyta</taxon>
        <taxon>Magnoliopsida</taxon>
        <taxon>eudicotyledons</taxon>
        <taxon>Gunneridae</taxon>
        <taxon>Pentapetalae</taxon>
        <taxon>rosids</taxon>
        <taxon>malvids</taxon>
        <taxon>Brassicales</taxon>
        <taxon>Brassicaceae</taxon>
        <taxon>Brassiceae</taxon>
        <taxon>Brassica</taxon>
    </lineage>
</organism>
<evidence type="ECO:0000313" key="2">
    <source>
        <dbReference type="Proteomes" id="UP000886595"/>
    </source>
</evidence>
<keyword evidence="2" id="KW-1185">Reference proteome</keyword>
<protein>
    <submittedName>
        <fullName evidence="1">Uncharacterized protein</fullName>
    </submittedName>
</protein>
<comment type="caution">
    <text evidence="1">The sequence shown here is derived from an EMBL/GenBank/DDBJ whole genome shotgun (WGS) entry which is preliminary data.</text>
</comment>
<evidence type="ECO:0000313" key="1">
    <source>
        <dbReference type="EMBL" id="KAG2272564.1"/>
    </source>
</evidence>
<dbReference type="AlphaFoldDB" id="A0A8X7UBK4"/>
<accession>A0A8X7UBK4</accession>
<gene>
    <name evidence="1" type="ORF">Bca52824_067119</name>
</gene>